<feature type="region of interest" description="Disordered" evidence="2">
    <location>
        <begin position="13"/>
        <end position="32"/>
    </location>
</feature>
<feature type="repeat" description="TPR" evidence="1">
    <location>
        <begin position="27"/>
        <end position="60"/>
    </location>
</feature>
<dbReference type="OrthoDB" id="428577at2759"/>
<dbReference type="InterPro" id="IPR011990">
    <property type="entry name" value="TPR-like_helical_dom_sf"/>
</dbReference>
<gene>
    <name evidence="3" type="ORF">FRX48_05473</name>
</gene>
<dbReference type="PROSITE" id="PS50005">
    <property type="entry name" value="TPR"/>
    <property type="match status" value="5"/>
</dbReference>
<evidence type="ECO:0000313" key="4">
    <source>
        <dbReference type="Proteomes" id="UP000324767"/>
    </source>
</evidence>
<feature type="compositionally biased region" description="Polar residues" evidence="2">
    <location>
        <begin position="22"/>
        <end position="32"/>
    </location>
</feature>
<protein>
    <submittedName>
        <fullName evidence="3">TPR repeat protein</fullName>
    </submittedName>
</protein>
<feature type="repeat" description="TPR" evidence="1">
    <location>
        <begin position="279"/>
        <end position="312"/>
    </location>
</feature>
<sequence>MAEAEAMYRRALEGREKASGPEHTSTLDTVNNLGNLYKNQGKMAEAEAMYRRALEGYEKAWGPEHTSTLDTVNNLGNLYKNQGKIAEAEAMYRRALEGYEKAWGPEHTSTLVTVDNLGSLYADQGKMAEAEAMYRRALEGYGKAWGPEQTSTLDKVNNLGNLYADQGKMAEAEAIYRWALEEYEKALGPEHTSTLDTVNNLGSLYADQGKMAEAEAMYRRALEGMEKMWGPEHTSTLDTVNNLGVLYADQGKMAEAEVMYRRALEGKEKAWGREHTSTLGTVNNLGILYRNQGKMAEAEAMYRRALEGKEKAWGPEHTSTLDTVNNLGILYADQGKMVESSTCQLGQTEIDLAMNESSAATLGPNLATETRLSDDRHDYEDILNPERYLYELEHLEARVVRNSSLKNFEKGLYVIEKSRHNLDSLSSDDDLSAVKGALQAAIDQGSSALKAPHIRSLCESYSIVSQVLNNLDFLEESRFCGSFFTILVATRSRPEVAQVLRIKRSTVNMIAGSIRASVLALAALFSTQNHSQLLQGLSSILEVPKRHCIEFLDDLDILTLFDEQSSLNMVPELTAIRLATLIIDLGLVMYSGSHGSNIEECLRTSVAPGKQSSTPPPREPLDESNPFRLQVLNEAATYGFQCSMTRLECLEDFIGGPVWVFKHLQSEPTIAIPDRRLFVSTLIEDFSDMWGPVWAVPSKERNLIKYYNVSKGMIHRVTLDTDDHEDEVACHWYSWAELSEYGEDPASCFDDLPIKASDKLLIGLPFRDNLSCQSKLKEIERVRAVRMIPAGTFSEAWFTDAYSIGANASFHGVGLSTQRTRKKRPRRTRKEAIWDKIRNAPQSFHPGIFNLWLGLELSHCTGNARRIKMKDLFCLDPIKSYLKEVSPEWYRSELGGQFLEATSDSDTDKLHHFWDGLTAEKKLEVVGIVQMVLDPLQFTGVREDGHFGVGFLCSRQDAQIILLKQHLNGWTGFLKDSETVTTYAILNEICLEECALRDYETNLCRSKGCKPGFTVLETQITVPHEISDHEQPRFFRLGEQGRLDIISKKDDHVIVAEWQQAEIREMMNRFTMLFQPRREIQHDREVVKDTEMGEQTFQVYIISHHRSNSGWGEASYGF</sequence>
<organism evidence="3 4">
    <name type="scientific">Lasallia pustulata</name>
    <dbReference type="NCBI Taxonomy" id="136370"/>
    <lineage>
        <taxon>Eukaryota</taxon>
        <taxon>Fungi</taxon>
        <taxon>Dikarya</taxon>
        <taxon>Ascomycota</taxon>
        <taxon>Pezizomycotina</taxon>
        <taxon>Lecanoromycetes</taxon>
        <taxon>OSLEUM clade</taxon>
        <taxon>Umbilicariomycetidae</taxon>
        <taxon>Umbilicariales</taxon>
        <taxon>Umbilicariaceae</taxon>
        <taxon>Lasallia</taxon>
    </lineage>
</organism>
<dbReference type="EMBL" id="VXIT01000008">
    <property type="protein sequence ID" value="KAA6411161.1"/>
    <property type="molecule type" value="Genomic_DNA"/>
</dbReference>
<name>A0A5M8PNQ5_9LECA</name>
<dbReference type="SUPFAM" id="SSF48452">
    <property type="entry name" value="TPR-like"/>
    <property type="match status" value="1"/>
</dbReference>
<evidence type="ECO:0000313" key="3">
    <source>
        <dbReference type="EMBL" id="KAA6411161.1"/>
    </source>
</evidence>
<dbReference type="Pfam" id="PF13424">
    <property type="entry name" value="TPR_12"/>
    <property type="match status" value="4"/>
</dbReference>
<dbReference type="Pfam" id="PF13374">
    <property type="entry name" value="TPR_10"/>
    <property type="match status" value="1"/>
</dbReference>
<dbReference type="SMART" id="SM00028">
    <property type="entry name" value="TPR"/>
    <property type="match status" value="7"/>
</dbReference>
<dbReference type="PRINTS" id="PR00381">
    <property type="entry name" value="KINESINLIGHT"/>
</dbReference>
<dbReference type="InterPro" id="IPR019734">
    <property type="entry name" value="TPR_rpt"/>
</dbReference>
<dbReference type="Gene3D" id="1.25.40.10">
    <property type="entry name" value="Tetratricopeptide repeat domain"/>
    <property type="match status" value="2"/>
</dbReference>
<keyword evidence="1" id="KW-0802">TPR repeat</keyword>
<reference evidence="3 4" key="1">
    <citation type="submission" date="2019-09" db="EMBL/GenBank/DDBJ databases">
        <title>The hologenome of the rock-dwelling lichen Lasallia pustulata.</title>
        <authorList>
            <person name="Greshake Tzovaras B."/>
            <person name="Segers F."/>
            <person name="Bicker A."/>
            <person name="Dal Grande F."/>
            <person name="Otte J."/>
            <person name="Hankeln T."/>
            <person name="Schmitt I."/>
            <person name="Ebersberger I."/>
        </authorList>
    </citation>
    <scope>NUCLEOTIDE SEQUENCE [LARGE SCALE GENOMIC DNA]</scope>
    <source>
        <strain evidence="3">A1-1</strain>
    </source>
</reference>
<feature type="repeat" description="TPR" evidence="1">
    <location>
        <begin position="237"/>
        <end position="270"/>
    </location>
</feature>
<evidence type="ECO:0000256" key="2">
    <source>
        <dbReference type="SAM" id="MobiDB-lite"/>
    </source>
</evidence>
<dbReference type="PANTHER" id="PTHR46082:SF6">
    <property type="entry name" value="AAA+ ATPASE DOMAIN-CONTAINING PROTEIN-RELATED"/>
    <property type="match status" value="1"/>
</dbReference>
<accession>A0A5M8PNQ5</accession>
<feature type="repeat" description="TPR" evidence="1">
    <location>
        <begin position="69"/>
        <end position="102"/>
    </location>
</feature>
<dbReference type="InterPro" id="IPR053137">
    <property type="entry name" value="NLR-like"/>
</dbReference>
<comment type="caution">
    <text evidence="3">The sequence shown here is derived from an EMBL/GenBank/DDBJ whole genome shotgun (WGS) entry which is preliminary data.</text>
</comment>
<dbReference type="AlphaFoldDB" id="A0A5M8PNQ5"/>
<proteinExistence type="predicted"/>
<evidence type="ECO:0000256" key="1">
    <source>
        <dbReference type="PROSITE-ProRule" id="PRU00339"/>
    </source>
</evidence>
<feature type="repeat" description="TPR" evidence="1">
    <location>
        <begin position="195"/>
        <end position="228"/>
    </location>
</feature>
<dbReference type="Proteomes" id="UP000324767">
    <property type="component" value="Unassembled WGS sequence"/>
</dbReference>
<dbReference type="PANTHER" id="PTHR46082">
    <property type="entry name" value="ATP/GTP-BINDING PROTEIN-RELATED"/>
    <property type="match status" value="1"/>
</dbReference>